<dbReference type="NCBIfam" id="TIGR00254">
    <property type="entry name" value="GGDEF"/>
    <property type="match status" value="1"/>
</dbReference>
<feature type="domain" description="GGDEF" evidence="1">
    <location>
        <begin position="165"/>
        <end position="282"/>
    </location>
</feature>
<dbReference type="InterPro" id="IPR043128">
    <property type="entry name" value="Rev_trsase/Diguanyl_cyclase"/>
</dbReference>
<dbReference type="SUPFAM" id="SSF55785">
    <property type="entry name" value="PYP-like sensor domain (PAS domain)"/>
    <property type="match status" value="1"/>
</dbReference>
<reference evidence="2 3" key="1">
    <citation type="submission" date="2020-06" db="EMBL/GenBank/DDBJ databases">
        <title>Actinokineospora xiongansis sp. nov., isolated from soil of Baiyangdian.</title>
        <authorList>
            <person name="Zhang X."/>
        </authorList>
    </citation>
    <scope>NUCLEOTIDE SEQUENCE [LARGE SCALE GENOMIC DNA]</scope>
    <source>
        <strain evidence="2 3">HBU206404</strain>
    </source>
</reference>
<evidence type="ECO:0000313" key="2">
    <source>
        <dbReference type="EMBL" id="MBC6449175.1"/>
    </source>
</evidence>
<dbReference type="PROSITE" id="PS50887">
    <property type="entry name" value="GGDEF"/>
    <property type="match status" value="1"/>
</dbReference>
<gene>
    <name evidence="2" type="ORF">GPZ80_18575</name>
</gene>
<name>A0ABR7L921_9PSEU</name>
<dbReference type="CDD" id="cd00130">
    <property type="entry name" value="PAS"/>
    <property type="match status" value="1"/>
</dbReference>
<dbReference type="InterPro" id="IPR035965">
    <property type="entry name" value="PAS-like_dom_sf"/>
</dbReference>
<comment type="caution">
    <text evidence="2">The sequence shown here is derived from an EMBL/GenBank/DDBJ whole genome shotgun (WGS) entry which is preliminary data.</text>
</comment>
<dbReference type="RefSeq" id="WP_187221708.1">
    <property type="nucleotide sequence ID" value="NZ_JABVED010000010.1"/>
</dbReference>
<accession>A0ABR7L921</accession>
<dbReference type="Gene3D" id="3.30.70.270">
    <property type="match status" value="1"/>
</dbReference>
<proteinExistence type="predicted"/>
<protein>
    <submittedName>
        <fullName evidence="2">Diguanylate cyclase</fullName>
    </submittedName>
</protein>
<dbReference type="InterPro" id="IPR029787">
    <property type="entry name" value="Nucleotide_cyclase"/>
</dbReference>
<dbReference type="Pfam" id="PF00990">
    <property type="entry name" value="GGDEF"/>
    <property type="match status" value="1"/>
</dbReference>
<dbReference type="PANTHER" id="PTHR44757:SF2">
    <property type="entry name" value="BIOFILM ARCHITECTURE MAINTENANCE PROTEIN MBAA"/>
    <property type="match status" value="1"/>
</dbReference>
<sequence>MSAVHLAAPLVPDSGWDDLVAELPYGLVLHDEDGSVVVANASAAELLDLPPHQLRAGTNPPDWRLCDDSGSPVPSMPELARQIGRAGSSTTVPFVVTRADKPYRRLWADIHPVTHRGRGMTLMVIRPVESEPARCLLDPTTGLPHRALLFDRIEQSLVRARVHGTRTTLVLADLCGLGKINRELGFDQGDELLALLADRLRSGLRADQTVARYTGGTFAVVTDHSSGTGEHLATRIREVASGVARVGDRELHPDLRTGWSTSGGDGTVLRLVSQAETRLLEY</sequence>
<keyword evidence="3" id="KW-1185">Reference proteome</keyword>
<dbReference type="EMBL" id="JABVED010000010">
    <property type="protein sequence ID" value="MBC6449175.1"/>
    <property type="molecule type" value="Genomic_DNA"/>
</dbReference>
<dbReference type="InterPro" id="IPR000014">
    <property type="entry name" value="PAS"/>
</dbReference>
<dbReference type="SUPFAM" id="SSF55073">
    <property type="entry name" value="Nucleotide cyclase"/>
    <property type="match status" value="1"/>
</dbReference>
<evidence type="ECO:0000259" key="1">
    <source>
        <dbReference type="PROSITE" id="PS50887"/>
    </source>
</evidence>
<organism evidence="2 3">
    <name type="scientific">Actinokineospora xionganensis</name>
    <dbReference type="NCBI Taxonomy" id="2684470"/>
    <lineage>
        <taxon>Bacteria</taxon>
        <taxon>Bacillati</taxon>
        <taxon>Actinomycetota</taxon>
        <taxon>Actinomycetes</taxon>
        <taxon>Pseudonocardiales</taxon>
        <taxon>Pseudonocardiaceae</taxon>
        <taxon>Actinokineospora</taxon>
    </lineage>
</organism>
<dbReference type="Proteomes" id="UP000734823">
    <property type="component" value="Unassembled WGS sequence"/>
</dbReference>
<dbReference type="InterPro" id="IPR052155">
    <property type="entry name" value="Biofilm_reg_signaling"/>
</dbReference>
<dbReference type="InterPro" id="IPR000160">
    <property type="entry name" value="GGDEF_dom"/>
</dbReference>
<evidence type="ECO:0000313" key="3">
    <source>
        <dbReference type="Proteomes" id="UP000734823"/>
    </source>
</evidence>
<dbReference type="PANTHER" id="PTHR44757">
    <property type="entry name" value="DIGUANYLATE CYCLASE DGCP"/>
    <property type="match status" value="1"/>
</dbReference>
<dbReference type="Gene3D" id="3.30.450.20">
    <property type="entry name" value="PAS domain"/>
    <property type="match status" value="1"/>
</dbReference>
<dbReference type="SMART" id="SM00267">
    <property type="entry name" value="GGDEF"/>
    <property type="match status" value="1"/>
</dbReference>